<dbReference type="OrthoDB" id="9799827at2"/>
<dbReference type="InterPro" id="IPR033887">
    <property type="entry name" value="PTS_IIA_man"/>
</dbReference>
<evidence type="ECO:0000256" key="1">
    <source>
        <dbReference type="ARBA" id="ARBA00004496"/>
    </source>
</evidence>
<dbReference type="SUPFAM" id="SSF53062">
    <property type="entry name" value="PTS system fructose IIA component-like"/>
    <property type="match status" value="1"/>
</dbReference>
<gene>
    <name evidence="9" type="ORF">IV87_GL001921</name>
    <name evidence="10" type="ORF">SAMN04487973_10630</name>
</gene>
<sequence length="137" mass="15164">MIAYIVASHGEFSESILEASWELFGKQEKVVSVTLKPEEDPKDLLADYQTALKKFDENDQVIFLVDLFGGTPFNVAAQIVVKHSEQMALVAGLNLAMLGEAYVVRDQPLTDAVFRLEQSAKSAVRHLQVPDEVKGDD</sequence>
<evidence type="ECO:0000256" key="6">
    <source>
        <dbReference type="ARBA" id="ARBA00022683"/>
    </source>
</evidence>
<dbReference type="Proteomes" id="UP000182818">
    <property type="component" value="Unassembled WGS sequence"/>
</dbReference>
<reference evidence="9 11" key="1">
    <citation type="journal article" date="2015" name="Genome Announc.">
        <title>Expanding the biotechnology potential of lactobacilli through comparative genomics of 213 strains and associated genera.</title>
        <authorList>
            <person name="Sun Z."/>
            <person name="Harris H.M."/>
            <person name="McCann A."/>
            <person name="Guo C."/>
            <person name="Argimon S."/>
            <person name="Zhang W."/>
            <person name="Yang X."/>
            <person name="Jeffery I.B."/>
            <person name="Cooney J.C."/>
            <person name="Kagawa T.F."/>
            <person name="Liu W."/>
            <person name="Song Y."/>
            <person name="Salvetti E."/>
            <person name="Wrobel A."/>
            <person name="Rasinkangas P."/>
            <person name="Parkhill J."/>
            <person name="Rea M.C."/>
            <person name="O'Sullivan O."/>
            <person name="Ritari J."/>
            <person name="Douillard F.P."/>
            <person name="Paul Ross R."/>
            <person name="Yang R."/>
            <person name="Briner A.E."/>
            <person name="Felis G.E."/>
            <person name="de Vos W.M."/>
            <person name="Barrangou R."/>
            <person name="Klaenhammer T.R."/>
            <person name="Caufield P.W."/>
            <person name="Cui Y."/>
            <person name="Zhang H."/>
            <person name="O'Toole P.W."/>
        </authorList>
    </citation>
    <scope>NUCLEOTIDE SEQUENCE [LARGE SCALE GENOMIC DNA]</scope>
    <source>
        <strain evidence="9 11">DSM 22301</strain>
    </source>
</reference>
<dbReference type="AlphaFoldDB" id="A0A0R2K802"/>
<dbReference type="GeneID" id="76043281"/>
<dbReference type="Proteomes" id="UP000051749">
    <property type="component" value="Unassembled WGS sequence"/>
</dbReference>
<dbReference type="RefSeq" id="WP_057805710.1">
    <property type="nucleotide sequence ID" value="NZ_BJYP01000012.1"/>
</dbReference>
<dbReference type="GO" id="GO:0005737">
    <property type="term" value="C:cytoplasm"/>
    <property type="evidence" value="ECO:0007669"/>
    <property type="project" value="UniProtKB-SubCell"/>
</dbReference>
<proteinExistence type="predicted"/>
<evidence type="ECO:0000259" key="8">
    <source>
        <dbReference type="PROSITE" id="PS51096"/>
    </source>
</evidence>
<keyword evidence="3" id="KW-0963">Cytoplasm</keyword>
<dbReference type="GO" id="GO:0016301">
    <property type="term" value="F:kinase activity"/>
    <property type="evidence" value="ECO:0007669"/>
    <property type="project" value="UniProtKB-KW"/>
</dbReference>
<protein>
    <submittedName>
        <fullName evidence="9">Mannose PTS, EIIA</fullName>
    </submittedName>
    <submittedName>
        <fullName evidence="10">PTS system, mannose-specific IIB component</fullName>
    </submittedName>
</protein>
<name>A0A0R2K802_9LACO</name>
<keyword evidence="5" id="KW-0808">Transferase</keyword>
<dbReference type="InterPro" id="IPR051471">
    <property type="entry name" value="Bacterial_PTS_sugar_comp"/>
</dbReference>
<keyword evidence="4" id="KW-0762">Sugar transport</keyword>
<comment type="subcellular location">
    <subcellularLocation>
        <location evidence="1">Cytoplasm</location>
    </subcellularLocation>
</comment>
<evidence type="ECO:0000256" key="3">
    <source>
        <dbReference type="ARBA" id="ARBA00022490"/>
    </source>
</evidence>
<dbReference type="CDD" id="cd00006">
    <property type="entry name" value="PTS_IIA_man"/>
    <property type="match status" value="1"/>
</dbReference>
<dbReference type="InterPro" id="IPR004701">
    <property type="entry name" value="PTS_EIIA_man-typ"/>
</dbReference>
<keyword evidence="12" id="KW-1185">Reference proteome</keyword>
<dbReference type="InterPro" id="IPR036662">
    <property type="entry name" value="PTS_EIIA_man-typ_sf"/>
</dbReference>
<dbReference type="PATRIC" id="fig|319653.3.peg.1959"/>
<dbReference type="PANTHER" id="PTHR33799:SF1">
    <property type="entry name" value="PTS SYSTEM MANNOSE-SPECIFIC EIIAB COMPONENT-RELATED"/>
    <property type="match status" value="1"/>
</dbReference>
<evidence type="ECO:0000313" key="11">
    <source>
        <dbReference type="Proteomes" id="UP000051749"/>
    </source>
</evidence>
<feature type="domain" description="PTS EIIA type-4" evidence="8">
    <location>
        <begin position="1"/>
        <end position="124"/>
    </location>
</feature>
<dbReference type="STRING" id="319653.SAMN04487973_10630"/>
<keyword evidence="6" id="KW-0598">Phosphotransferase system</keyword>
<evidence type="ECO:0000256" key="2">
    <source>
        <dbReference type="ARBA" id="ARBA00022448"/>
    </source>
</evidence>
<accession>A0A0R2K802</accession>
<evidence type="ECO:0000256" key="7">
    <source>
        <dbReference type="ARBA" id="ARBA00022777"/>
    </source>
</evidence>
<reference evidence="10 12" key="2">
    <citation type="submission" date="2016-10" db="EMBL/GenBank/DDBJ databases">
        <authorList>
            <person name="Varghese N."/>
            <person name="Submissions S."/>
        </authorList>
    </citation>
    <scope>NUCLEOTIDE SEQUENCE [LARGE SCALE GENOMIC DNA]</scope>
    <source>
        <strain evidence="10 12">CGMCC 1.3889</strain>
    </source>
</reference>
<evidence type="ECO:0000256" key="5">
    <source>
        <dbReference type="ARBA" id="ARBA00022679"/>
    </source>
</evidence>
<dbReference type="PANTHER" id="PTHR33799">
    <property type="entry name" value="PTS PERMEASE-RELATED-RELATED"/>
    <property type="match status" value="1"/>
</dbReference>
<dbReference type="PROSITE" id="PS51096">
    <property type="entry name" value="PTS_EIIA_TYPE_4"/>
    <property type="match status" value="1"/>
</dbReference>
<keyword evidence="2" id="KW-0813">Transport</keyword>
<keyword evidence="7" id="KW-0418">Kinase</keyword>
<evidence type="ECO:0000256" key="4">
    <source>
        <dbReference type="ARBA" id="ARBA00022597"/>
    </source>
</evidence>
<dbReference type="GO" id="GO:0009401">
    <property type="term" value="P:phosphoenolpyruvate-dependent sugar phosphotransferase system"/>
    <property type="evidence" value="ECO:0007669"/>
    <property type="project" value="UniProtKB-KW"/>
</dbReference>
<dbReference type="Pfam" id="PF03610">
    <property type="entry name" value="EIIA-man"/>
    <property type="match status" value="1"/>
</dbReference>
<dbReference type="EMBL" id="JQBY01000007">
    <property type="protein sequence ID" value="KRN82746.1"/>
    <property type="molecule type" value="Genomic_DNA"/>
</dbReference>
<dbReference type="EMBL" id="FOGK01000006">
    <property type="protein sequence ID" value="SER40616.1"/>
    <property type="molecule type" value="Genomic_DNA"/>
</dbReference>
<dbReference type="Gene3D" id="3.40.50.510">
    <property type="entry name" value="Phosphotransferase system, mannose-type IIA component"/>
    <property type="match status" value="1"/>
</dbReference>
<evidence type="ECO:0000313" key="12">
    <source>
        <dbReference type="Proteomes" id="UP000182818"/>
    </source>
</evidence>
<evidence type="ECO:0000313" key="9">
    <source>
        <dbReference type="EMBL" id="KRN82746.1"/>
    </source>
</evidence>
<organism evidence="9 11">
    <name type="scientific">Pediococcus ethanolidurans</name>
    <dbReference type="NCBI Taxonomy" id="319653"/>
    <lineage>
        <taxon>Bacteria</taxon>
        <taxon>Bacillati</taxon>
        <taxon>Bacillota</taxon>
        <taxon>Bacilli</taxon>
        <taxon>Lactobacillales</taxon>
        <taxon>Lactobacillaceae</taxon>
        <taxon>Pediococcus</taxon>
    </lineage>
</organism>
<dbReference type="GO" id="GO:0016020">
    <property type="term" value="C:membrane"/>
    <property type="evidence" value="ECO:0007669"/>
    <property type="project" value="InterPro"/>
</dbReference>
<evidence type="ECO:0000313" key="10">
    <source>
        <dbReference type="EMBL" id="SER40616.1"/>
    </source>
</evidence>
<comment type="caution">
    <text evidence="9">The sequence shown here is derived from an EMBL/GenBank/DDBJ whole genome shotgun (WGS) entry which is preliminary data.</text>
</comment>